<dbReference type="KEGG" id="spoa:EQM13_07965"/>
<sequence length="304" mass="33819">MDKYGYIIIPSILLGFLSRLSMLKVDYRQYPSYPQGVFSHVTLGLIAASLGAVAIPSLMEKEFSAVTFLSLAAQQFREVRNLERQSLEKIDETELVPRGTAYIEDISKAFEARNYMAMLTSLLVSIFITIGGRYFKTVYAMLIGIILGIIIIFLFNRTISRDTIEEIADVYPAKISFDGPLLIVNGVSIINIGYKPSRDIYLKKGIAVEIIPKDKNGVVTLSNLGQRKSIEHNVSVLLGVRKDVDQPDFSPLAARDPDTGKIVMAVVSMENDVNYLVRLVEKTIVLESAKKKPLDSYVGRKASD</sequence>
<evidence type="ECO:0000256" key="1">
    <source>
        <dbReference type="SAM" id="Phobius"/>
    </source>
</evidence>
<organism evidence="2 3">
    <name type="scientific">Acidilutibacter cellobiosedens</name>
    <dbReference type="NCBI Taxonomy" id="2507161"/>
    <lineage>
        <taxon>Bacteria</taxon>
        <taxon>Bacillati</taxon>
        <taxon>Bacillota</taxon>
        <taxon>Tissierellia</taxon>
        <taxon>Tissierellales</taxon>
        <taxon>Acidilutibacteraceae</taxon>
        <taxon>Acidilutibacter</taxon>
    </lineage>
</organism>
<dbReference type="OrthoDB" id="1846546at2"/>
<dbReference type="RefSeq" id="WP_071138857.1">
    <property type="nucleotide sequence ID" value="NZ_CP035282.1"/>
</dbReference>
<keyword evidence="3" id="KW-1185">Reference proteome</keyword>
<dbReference type="Pfam" id="PF14045">
    <property type="entry name" value="YIEGIA"/>
    <property type="match status" value="1"/>
</dbReference>
<evidence type="ECO:0000313" key="3">
    <source>
        <dbReference type="Proteomes" id="UP000287969"/>
    </source>
</evidence>
<evidence type="ECO:0000313" key="2">
    <source>
        <dbReference type="EMBL" id="QAT61519.1"/>
    </source>
</evidence>
<feature type="transmembrane region" description="Helical" evidence="1">
    <location>
        <begin position="37"/>
        <end position="59"/>
    </location>
</feature>
<dbReference type="Proteomes" id="UP000287969">
    <property type="component" value="Chromosome"/>
</dbReference>
<name>A0A410QC69_9FIRM</name>
<proteinExistence type="predicted"/>
<gene>
    <name evidence="2" type="ORF">EQM13_07965</name>
</gene>
<feature type="transmembrane region" description="Helical" evidence="1">
    <location>
        <begin position="138"/>
        <end position="155"/>
    </location>
</feature>
<evidence type="ECO:0008006" key="4">
    <source>
        <dbReference type="Google" id="ProtNLM"/>
    </source>
</evidence>
<accession>A0A410QC69</accession>
<feature type="transmembrane region" description="Helical" evidence="1">
    <location>
        <begin position="175"/>
        <end position="194"/>
    </location>
</feature>
<keyword evidence="1" id="KW-1133">Transmembrane helix</keyword>
<keyword evidence="1" id="KW-0472">Membrane</keyword>
<dbReference type="EMBL" id="CP035282">
    <property type="protein sequence ID" value="QAT61519.1"/>
    <property type="molecule type" value="Genomic_DNA"/>
</dbReference>
<dbReference type="AlphaFoldDB" id="A0A410QC69"/>
<protein>
    <recommendedName>
        <fullName evidence="4">YIEGIA protein</fullName>
    </recommendedName>
</protein>
<dbReference type="InterPro" id="IPR025918">
    <property type="entry name" value="YIEGIA"/>
</dbReference>
<reference evidence="3" key="1">
    <citation type="submission" date="2019-01" db="EMBL/GenBank/DDBJ databases">
        <title>Draft genomes of a novel of Sporanaerobacter strains.</title>
        <authorList>
            <person name="Ma S."/>
        </authorList>
    </citation>
    <scope>NUCLEOTIDE SEQUENCE [LARGE SCALE GENOMIC DNA]</scope>
    <source>
        <strain evidence="3">NJN-17</strain>
    </source>
</reference>
<feature type="transmembrane region" description="Helical" evidence="1">
    <location>
        <begin position="115"/>
        <end position="131"/>
    </location>
</feature>
<keyword evidence="1" id="KW-0812">Transmembrane</keyword>
<feature type="transmembrane region" description="Helical" evidence="1">
    <location>
        <begin position="6"/>
        <end position="25"/>
    </location>
</feature>